<gene>
    <name evidence="2" type="ORF">K402DRAFT_397786</name>
</gene>
<dbReference type="EMBL" id="ML977187">
    <property type="protein sequence ID" value="KAF1982192.1"/>
    <property type="molecule type" value="Genomic_DNA"/>
</dbReference>
<feature type="chain" id="PRO_5026253356" description="Secreted protein" evidence="1">
    <location>
        <begin position="20"/>
        <end position="135"/>
    </location>
</feature>
<dbReference type="Proteomes" id="UP000800041">
    <property type="component" value="Unassembled WGS sequence"/>
</dbReference>
<evidence type="ECO:0000313" key="2">
    <source>
        <dbReference type="EMBL" id="KAF1982192.1"/>
    </source>
</evidence>
<name>A0A6G1GMZ0_9PEZI</name>
<accession>A0A6G1GMZ0</accession>
<evidence type="ECO:0000313" key="3">
    <source>
        <dbReference type="Proteomes" id="UP000800041"/>
    </source>
</evidence>
<evidence type="ECO:0000256" key="1">
    <source>
        <dbReference type="SAM" id="SignalP"/>
    </source>
</evidence>
<sequence>MPIVEEVALFLCLGRFLHALFVCLHPKGLVSKSVAFDHWASNSLPVCWAPTLRNTHSPTARLKSSFIHVVASTTTPTSASLNTPALLRDRGPGDDQLAVTSNHWAAHTIYLGFSDFSKDEQCNLESWRRDAANHY</sequence>
<keyword evidence="3" id="KW-1185">Reference proteome</keyword>
<reference evidence="2" key="1">
    <citation type="journal article" date="2020" name="Stud. Mycol.">
        <title>101 Dothideomycetes genomes: a test case for predicting lifestyles and emergence of pathogens.</title>
        <authorList>
            <person name="Haridas S."/>
            <person name="Albert R."/>
            <person name="Binder M."/>
            <person name="Bloem J."/>
            <person name="Labutti K."/>
            <person name="Salamov A."/>
            <person name="Andreopoulos B."/>
            <person name="Baker S."/>
            <person name="Barry K."/>
            <person name="Bills G."/>
            <person name="Bluhm B."/>
            <person name="Cannon C."/>
            <person name="Castanera R."/>
            <person name="Culley D."/>
            <person name="Daum C."/>
            <person name="Ezra D."/>
            <person name="Gonzalez J."/>
            <person name="Henrissat B."/>
            <person name="Kuo A."/>
            <person name="Liang C."/>
            <person name="Lipzen A."/>
            <person name="Lutzoni F."/>
            <person name="Magnuson J."/>
            <person name="Mondo S."/>
            <person name="Nolan M."/>
            <person name="Ohm R."/>
            <person name="Pangilinan J."/>
            <person name="Park H.-J."/>
            <person name="Ramirez L."/>
            <person name="Alfaro M."/>
            <person name="Sun H."/>
            <person name="Tritt A."/>
            <person name="Yoshinaga Y."/>
            <person name="Zwiers L.-H."/>
            <person name="Turgeon B."/>
            <person name="Goodwin S."/>
            <person name="Spatafora J."/>
            <person name="Crous P."/>
            <person name="Grigoriev I."/>
        </authorList>
    </citation>
    <scope>NUCLEOTIDE SEQUENCE</scope>
    <source>
        <strain evidence="2">CBS 113979</strain>
    </source>
</reference>
<dbReference type="AlphaFoldDB" id="A0A6G1GMZ0"/>
<protein>
    <recommendedName>
        <fullName evidence="4">Secreted protein</fullName>
    </recommendedName>
</protein>
<keyword evidence="1" id="KW-0732">Signal</keyword>
<organism evidence="2 3">
    <name type="scientific">Aulographum hederae CBS 113979</name>
    <dbReference type="NCBI Taxonomy" id="1176131"/>
    <lineage>
        <taxon>Eukaryota</taxon>
        <taxon>Fungi</taxon>
        <taxon>Dikarya</taxon>
        <taxon>Ascomycota</taxon>
        <taxon>Pezizomycotina</taxon>
        <taxon>Dothideomycetes</taxon>
        <taxon>Pleosporomycetidae</taxon>
        <taxon>Aulographales</taxon>
        <taxon>Aulographaceae</taxon>
    </lineage>
</organism>
<evidence type="ECO:0008006" key="4">
    <source>
        <dbReference type="Google" id="ProtNLM"/>
    </source>
</evidence>
<proteinExistence type="predicted"/>
<feature type="signal peptide" evidence="1">
    <location>
        <begin position="1"/>
        <end position="19"/>
    </location>
</feature>